<name>A0A0R2HA01_WEIVI</name>
<organism evidence="2 4">
    <name type="scientific">Weissella viridescens</name>
    <name type="common">Lactobacillus viridescens</name>
    <dbReference type="NCBI Taxonomy" id="1629"/>
    <lineage>
        <taxon>Bacteria</taxon>
        <taxon>Bacillati</taxon>
        <taxon>Bacillota</taxon>
        <taxon>Bacilli</taxon>
        <taxon>Lactobacillales</taxon>
        <taxon>Lactobacillaceae</taxon>
        <taxon>Weissella</taxon>
    </lineage>
</organism>
<dbReference type="EMBL" id="UHIV01000004">
    <property type="protein sequence ID" value="SUP58814.1"/>
    <property type="molecule type" value="Genomic_DNA"/>
</dbReference>
<reference evidence="2 4" key="1">
    <citation type="journal article" date="2015" name="Genome Announc.">
        <title>Expanding the biotechnology potential of lactobacilli through comparative genomics of 213 strains and associated genera.</title>
        <authorList>
            <person name="Sun Z."/>
            <person name="Harris H.M."/>
            <person name="McCann A."/>
            <person name="Guo C."/>
            <person name="Argimon S."/>
            <person name="Zhang W."/>
            <person name="Yang X."/>
            <person name="Jeffery I.B."/>
            <person name="Cooney J.C."/>
            <person name="Kagawa T.F."/>
            <person name="Liu W."/>
            <person name="Song Y."/>
            <person name="Salvetti E."/>
            <person name="Wrobel A."/>
            <person name="Rasinkangas P."/>
            <person name="Parkhill J."/>
            <person name="Rea M.C."/>
            <person name="O'Sullivan O."/>
            <person name="Ritari J."/>
            <person name="Douillard F.P."/>
            <person name="Paul Ross R."/>
            <person name="Yang R."/>
            <person name="Briner A.E."/>
            <person name="Felis G.E."/>
            <person name="de Vos W.M."/>
            <person name="Barrangou R."/>
            <person name="Klaenhammer T.R."/>
            <person name="Caufield P.W."/>
            <person name="Cui Y."/>
            <person name="Zhang H."/>
            <person name="O'Toole P.W."/>
        </authorList>
    </citation>
    <scope>NUCLEOTIDE SEQUENCE [LARGE SCALE GENOMIC DNA]</scope>
    <source>
        <strain evidence="2 4">DSM 20410</strain>
    </source>
</reference>
<dbReference type="Proteomes" id="UP000051992">
    <property type="component" value="Unassembled WGS sequence"/>
</dbReference>
<evidence type="ECO:0000313" key="4">
    <source>
        <dbReference type="Proteomes" id="UP000051992"/>
    </source>
</evidence>
<evidence type="ECO:0000313" key="5">
    <source>
        <dbReference type="Proteomes" id="UP000254621"/>
    </source>
</evidence>
<evidence type="ECO:0000313" key="3">
    <source>
        <dbReference type="EMBL" id="SUP58814.1"/>
    </source>
</evidence>
<dbReference type="OrthoDB" id="2149583at2"/>
<keyword evidence="4" id="KW-1185">Reference proteome</keyword>
<dbReference type="PATRIC" id="fig|1629.5.peg.73"/>
<accession>A0A0R2HA01</accession>
<sequence length="153" mass="16743">MVVNRRPIVYYETLRRQSYAQQVKEIMAAKTAYILYADTDTADDAPVNVTAPVETVVLNPVEVTILKPQPIATVSNVTQPDAVRESHAMSEPNSRNQTAVPETSAVEFETPKVAETRTNAGNMTGLGLSLDSIFGEEKQAAAHAQSKYFKDSK</sequence>
<dbReference type="STRING" id="1629.IV50_GL000070"/>
<gene>
    <name evidence="2" type="ORF">IV50_GL000070</name>
    <name evidence="3" type="ORF">NCTC13645_01062</name>
</gene>
<feature type="compositionally biased region" description="Polar residues" evidence="1">
    <location>
        <begin position="91"/>
        <end position="101"/>
    </location>
</feature>
<proteinExistence type="predicted"/>
<reference evidence="3 5" key="2">
    <citation type="submission" date="2018-06" db="EMBL/GenBank/DDBJ databases">
        <authorList>
            <consortium name="Pathogen Informatics"/>
            <person name="Doyle S."/>
        </authorList>
    </citation>
    <scope>NUCLEOTIDE SEQUENCE [LARGE SCALE GENOMIC DNA]</scope>
    <source>
        <strain evidence="3 5">NCTC13645</strain>
    </source>
</reference>
<evidence type="ECO:0000256" key="1">
    <source>
        <dbReference type="SAM" id="MobiDB-lite"/>
    </source>
</evidence>
<protein>
    <submittedName>
        <fullName evidence="2">Uncharacterized protein</fullName>
    </submittedName>
</protein>
<feature type="region of interest" description="Disordered" evidence="1">
    <location>
        <begin position="83"/>
        <end position="104"/>
    </location>
</feature>
<dbReference type="EMBL" id="JQBM01000001">
    <property type="protein sequence ID" value="KRN46807.1"/>
    <property type="molecule type" value="Genomic_DNA"/>
</dbReference>
<evidence type="ECO:0000313" key="2">
    <source>
        <dbReference type="EMBL" id="KRN46807.1"/>
    </source>
</evidence>
<dbReference type="Proteomes" id="UP000254621">
    <property type="component" value="Unassembled WGS sequence"/>
</dbReference>
<dbReference type="RefSeq" id="WP_057743447.1">
    <property type="nucleotide sequence ID" value="NZ_BJLU01000001.1"/>
</dbReference>
<dbReference type="AlphaFoldDB" id="A0A0R2HA01"/>